<reference evidence="1" key="1">
    <citation type="submission" date="2024-12" db="EMBL/GenBank/DDBJ databases">
        <authorList>
            <person name="Wu N."/>
        </authorList>
    </citation>
    <scope>NUCLEOTIDE SEQUENCE</scope>
    <source>
        <strain evidence="1">P15</strain>
    </source>
</reference>
<evidence type="ECO:0000313" key="1">
    <source>
        <dbReference type="EMBL" id="MFM9329820.1"/>
    </source>
</evidence>
<protein>
    <submittedName>
        <fullName evidence="1">ABC transporter permease</fullName>
    </submittedName>
</protein>
<gene>
    <name evidence="1" type="ORF">ACI1P1_16105</name>
</gene>
<comment type="caution">
    <text evidence="1">The sequence shown here is derived from an EMBL/GenBank/DDBJ whole genome shotgun (WGS) entry which is preliminary data.</text>
</comment>
<evidence type="ECO:0000313" key="2">
    <source>
        <dbReference type="Proteomes" id="UP001631969"/>
    </source>
</evidence>
<dbReference type="Proteomes" id="UP001631969">
    <property type="component" value="Unassembled WGS sequence"/>
</dbReference>
<sequence>MVPSQQVERSAGGMQAAVKSGRPAAGKSWRQAEGSGKHRTGQYAAEVQPGGSASGPPGRAEERGLRQQGGRRISALLGRPARSAGLANSPVLYLMLLPSAVFLLIFSYAPMYGVVIAFQNFMPAKGMLRSDFVGLEWFTFIFQMPDFGQILYNTVAIAGLKILFGQLAPIVFALLLNEARGRLFKRTVQTFVYLPHFLSWVIIGGIFMDLLSTEGIVNRLVQAVGGQPVFFLGDNDWFKFTLVATEVWKSFGWGAILYLAALTTINPELYEAATMDGAGRWGRIRYITLPSLVPTMILLGALSLGSILDAGFDQILVLYNPAVYKSGDIIDTFVYRQGLLQMQYSMSAAIGVFKSVVSLLFIALSNWAAARFAGYRLF</sequence>
<organism evidence="1 2">
    <name type="scientific">Paenibacillus mesotrionivorans</name>
    <dbReference type="NCBI Taxonomy" id="3160968"/>
    <lineage>
        <taxon>Bacteria</taxon>
        <taxon>Bacillati</taxon>
        <taxon>Bacillota</taxon>
        <taxon>Bacilli</taxon>
        <taxon>Bacillales</taxon>
        <taxon>Paenibacillaceae</taxon>
        <taxon>Paenibacillus</taxon>
    </lineage>
</organism>
<keyword evidence="2" id="KW-1185">Reference proteome</keyword>
<name>A0ACC7NZ90_9BACL</name>
<dbReference type="EMBL" id="JBJURJ010000010">
    <property type="protein sequence ID" value="MFM9329820.1"/>
    <property type="molecule type" value="Genomic_DNA"/>
</dbReference>
<accession>A0ACC7NZ90</accession>
<proteinExistence type="predicted"/>